<feature type="region of interest" description="Disordered" evidence="5">
    <location>
        <begin position="94"/>
        <end position="120"/>
    </location>
</feature>
<keyword evidence="4" id="KW-0175">Coiled coil</keyword>
<reference evidence="7 8" key="1">
    <citation type="submission" date="2019-03" db="EMBL/GenBank/DDBJ databases">
        <title>Genomic Encyclopedia of Type Strains, Phase IV (KMG-IV): sequencing the most valuable type-strain genomes for metagenomic binning, comparative biology and taxonomic classification.</title>
        <authorList>
            <person name="Goeker M."/>
        </authorList>
    </citation>
    <scope>NUCLEOTIDE SEQUENCE [LARGE SCALE GENOMIC DNA]</scope>
    <source>
        <strain evidence="7 8">DSM 24979</strain>
    </source>
</reference>
<keyword evidence="2" id="KW-0813">Transport</keyword>
<evidence type="ECO:0000256" key="2">
    <source>
        <dbReference type="ARBA" id="ARBA00022448"/>
    </source>
</evidence>
<keyword evidence="8" id="KW-1185">Reference proteome</keyword>
<dbReference type="Gene3D" id="3.30.460.80">
    <property type="entry name" value="NADH:ubiquinone oxidoreductase, 30kDa subunit"/>
    <property type="match status" value="1"/>
</dbReference>
<organism evidence="7 8">
    <name type="scientific">Thermolongibacillus altinsuensis</name>
    <dbReference type="NCBI Taxonomy" id="575256"/>
    <lineage>
        <taxon>Bacteria</taxon>
        <taxon>Bacillati</taxon>
        <taxon>Bacillota</taxon>
        <taxon>Bacilli</taxon>
        <taxon>Bacillales</taxon>
        <taxon>Anoxybacillaceae</taxon>
        <taxon>Thermolongibacillus</taxon>
    </lineage>
</organism>
<dbReference type="SUPFAM" id="SSF143243">
    <property type="entry name" value="Nqo5-like"/>
    <property type="match status" value="1"/>
</dbReference>
<dbReference type="AlphaFoldDB" id="A0A4R1QIW1"/>
<dbReference type="Pfam" id="PF00329">
    <property type="entry name" value="Complex1_30kDa"/>
    <property type="match status" value="1"/>
</dbReference>
<evidence type="ECO:0000256" key="5">
    <source>
        <dbReference type="SAM" id="MobiDB-lite"/>
    </source>
</evidence>
<dbReference type="NCBIfam" id="NF005832">
    <property type="entry name" value="PRK07735.1"/>
    <property type="match status" value="1"/>
</dbReference>
<dbReference type="Proteomes" id="UP000295658">
    <property type="component" value="Unassembled WGS sequence"/>
</dbReference>
<accession>A0A4R1QIW1</accession>
<dbReference type="PANTHER" id="PTHR10884">
    <property type="entry name" value="NADH DEHYDROGENASE UBIQUINONE IRON-SULFUR PROTEIN 3"/>
    <property type="match status" value="1"/>
</dbReference>
<dbReference type="RefSeq" id="WP_132947349.1">
    <property type="nucleotide sequence ID" value="NZ_SLUL01000002.1"/>
</dbReference>
<dbReference type="EMBL" id="SLUL01000002">
    <property type="protein sequence ID" value="TCL52743.1"/>
    <property type="molecule type" value="Genomic_DNA"/>
</dbReference>
<evidence type="ECO:0000256" key="1">
    <source>
        <dbReference type="ARBA" id="ARBA00007569"/>
    </source>
</evidence>
<proteinExistence type="inferred from homology"/>
<comment type="caution">
    <text evidence="7">The sequence shown here is derived from an EMBL/GenBank/DDBJ whole genome shotgun (WGS) entry which is preliminary data.</text>
</comment>
<sequence length="344" mass="37725">MSDEKDLQQLKKEAAERAKQLAKERLAAKKAAEQAEQSLEAHNDEDELALAKKKAAAAAKAKAAALAKQKAQESNGELSEEELAKKKAAAAAKAKAAALAKQKAQESNGELSEEELAKKKAAAAAKAKAAALAKQKAQESNGELSEEELAKKKAAAAAKAKAAALAKAKTTKAADGAEEVKDEKPSPNQPYLDKYVKVIEEHLGKDVLENAYINKLSKDVPTLVAKKDTYYKVAQFLKYNEQLGFDYLSELHGTDFQTHMEVYVHLYSYKNNQSVALKVKIDRDDPVIDSLVPLWPGANWPECEAYDLLGIRFKGHPNLIRIFLGENWVGYPLRKDYEPYDMGV</sequence>
<protein>
    <recommendedName>
        <fullName evidence="3">NAD(P)H dehydrogenase subunit J</fullName>
    </recommendedName>
</protein>
<feature type="coiled-coil region" evidence="4">
    <location>
        <begin position="4"/>
        <end position="45"/>
    </location>
</feature>
<dbReference type="OrthoDB" id="9803286at2"/>
<evidence type="ECO:0000259" key="6">
    <source>
        <dbReference type="Pfam" id="PF00329"/>
    </source>
</evidence>
<evidence type="ECO:0000256" key="4">
    <source>
        <dbReference type="SAM" id="Coils"/>
    </source>
</evidence>
<evidence type="ECO:0000256" key="3">
    <source>
        <dbReference type="ARBA" id="ARBA00031773"/>
    </source>
</evidence>
<comment type="similarity">
    <text evidence="1">Belongs to the complex I 30 kDa subunit family.</text>
</comment>
<gene>
    <name evidence="7" type="ORF">EDD69_102149</name>
</gene>
<evidence type="ECO:0000313" key="8">
    <source>
        <dbReference type="Proteomes" id="UP000295658"/>
    </source>
</evidence>
<dbReference type="GO" id="GO:0008137">
    <property type="term" value="F:NADH dehydrogenase (ubiquinone) activity"/>
    <property type="evidence" value="ECO:0007669"/>
    <property type="project" value="InterPro"/>
</dbReference>
<name>A0A4R1QIW1_9BACL</name>
<dbReference type="NCBIfam" id="TIGR01961">
    <property type="entry name" value="NuoC_fam"/>
    <property type="match status" value="1"/>
</dbReference>
<dbReference type="InterPro" id="IPR010218">
    <property type="entry name" value="NADH_DH_suC"/>
</dbReference>
<dbReference type="GO" id="GO:0016651">
    <property type="term" value="F:oxidoreductase activity, acting on NAD(P)H"/>
    <property type="evidence" value="ECO:0007669"/>
    <property type="project" value="InterPro"/>
</dbReference>
<dbReference type="InterPro" id="IPR037232">
    <property type="entry name" value="NADH_quin_OxRdtase_su_C/D-like"/>
</dbReference>
<feature type="domain" description="NADH:ubiquinone oxidoreductase 30kDa subunit" evidence="6">
    <location>
        <begin position="225"/>
        <end position="338"/>
    </location>
</feature>
<evidence type="ECO:0000313" key="7">
    <source>
        <dbReference type="EMBL" id="TCL52743.1"/>
    </source>
</evidence>
<dbReference type="PANTHER" id="PTHR10884:SF14">
    <property type="entry name" value="NADH DEHYDROGENASE [UBIQUINONE] IRON-SULFUR PROTEIN 3, MITOCHONDRIAL"/>
    <property type="match status" value="1"/>
</dbReference>
<dbReference type="InterPro" id="IPR001268">
    <property type="entry name" value="NADH_UbQ_OxRdtase_30kDa_su"/>
</dbReference>